<organism evidence="2 3">
    <name type="scientific">Gigaspora margarita</name>
    <dbReference type="NCBI Taxonomy" id="4874"/>
    <lineage>
        <taxon>Eukaryota</taxon>
        <taxon>Fungi</taxon>
        <taxon>Fungi incertae sedis</taxon>
        <taxon>Mucoromycota</taxon>
        <taxon>Glomeromycotina</taxon>
        <taxon>Glomeromycetes</taxon>
        <taxon>Diversisporales</taxon>
        <taxon>Gigasporaceae</taxon>
        <taxon>Gigaspora</taxon>
    </lineage>
</organism>
<reference evidence="2 3" key="1">
    <citation type="journal article" date="2019" name="Environ. Microbiol.">
        <title>At the nexus of three kingdoms: the genome of the mycorrhizal fungus Gigaspora margarita provides insights into plant, endobacterial and fungal interactions.</title>
        <authorList>
            <person name="Venice F."/>
            <person name="Ghignone S."/>
            <person name="Salvioli di Fossalunga A."/>
            <person name="Amselem J."/>
            <person name="Novero M."/>
            <person name="Xianan X."/>
            <person name="Sedzielewska Toro K."/>
            <person name="Morin E."/>
            <person name="Lipzen A."/>
            <person name="Grigoriev I.V."/>
            <person name="Henrissat B."/>
            <person name="Martin F.M."/>
            <person name="Bonfante P."/>
        </authorList>
    </citation>
    <scope>NUCLEOTIDE SEQUENCE [LARGE SCALE GENOMIC DNA]</scope>
    <source>
        <strain evidence="2 3">BEG34</strain>
    </source>
</reference>
<proteinExistence type="predicted"/>
<protein>
    <recommendedName>
        <fullName evidence="1">DNA-directed DNA polymerase family B exonuclease domain-containing protein</fullName>
    </recommendedName>
</protein>
<dbReference type="OrthoDB" id="2438628at2759"/>
<dbReference type="InterPro" id="IPR012337">
    <property type="entry name" value="RNaseH-like_sf"/>
</dbReference>
<comment type="caution">
    <text evidence="2">The sequence shown here is derived from an EMBL/GenBank/DDBJ whole genome shotgun (WGS) entry which is preliminary data.</text>
</comment>
<gene>
    <name evidence="2" type="ORF">F8M41_020907</name>
</gene>
<dbReference type="EMBL" id="WTPW01005900">
    <property type="protein sequence ID" value="KAF0332782.1"/>
    <property type="molecule type" value="Genomic_DNA"/>
</dbReference>
<dbReference type="AlphaFoldDB" id="A0A8H3ZY02"/>
<sequence length="219" mass="25854">MAKRNSLIDSIPKIQNIFFIYEVVDASDYKKYLLHNLNVLKSNAYLTKEEDTINREIEKYWEKYDKYSDDISCYYRKVAKKMILKIEKINSTDIPKFIIVAWDTEWGSSREPGYLLIVLNDQKVLLLKFAELYNAYNGDFEIGYNTGGYDWPNVLKKTVLLGIGDKFTEKMLGKKSKLISNIHEKEIHVIEKDLDEQNKKYEFSGFNFRNKEIKVNPME</sequence>
<evidence type="ECO:0000313" key="2">
    <source>
        <dbReference type="EMBL" id="KAF0332782.1"/>
    </source>
</evidence>
<accession>A0A8H3ZY02</accession>
<name>A0A8H3ZY02_GIGMA</name>
<dbReference type="InterPro" id="IPR006133">
    <property type="entry name" value="DNA-dir_DNA_pol_B_exonuc"/>
</dbReference>
<feature type="non-terminal residue" evidence="2">
    <location>
        <position position="1"/>
    </location>
</feature>
<feature type="domain" description="DNA-directed DNA polymerase family B exonuclease" evidence="1">
    <location>
        <begin position="112"/>
        <end position="205"/>
    </location>
</feature>
<dbReference type="InterPro" id="IPR036397">
    <property type="entry name" value="RNaseH_sf"/>
</dbReference>
<dbReference type="SUPFAM" id="SSF53098">
    <property type="entry name" value="Ribonuclease H-like"/>
    <property type="match status" value="1"/>
</dbReference>
<dbReference type="GO" id="GO:0003676">
    <property type="term" value="F:nucleic acid binding"/>
    <property type="evidence" value="ECO:0007669"/>
    <property type="project" value="InterPro"/>
</dbReference>
<keyword evidence="3" id="KW-1185">Reference proteome</keyword>
<dbReference type="Pfam" id="PF03104">
    <property type="entry name" value="DNA_pol_B_exo1"/>
    <property type="match status" value="1"/>
</dbReference>
<evidence type="ECO:0000313" key="3">
    <source>
        <dbReference type="Proteomes" id="UP000439903"/>
    </source>
</evidence>
<dbReference type="Gene3D" id="3.30.420.10">
    <property type="entry name" value="Ribonuclease H-like superfamily/Ribonuclease H"/>
    <property type="match status" value="1"/>
</dbReference>
<dbReference type="Proteomes" id="UP000439903">
    <property type="component" value="Unassembled WGS sequence"/>
</dbReference>
<evidence type="ECO:0000259" key="1">
    <source>
        <dbReference type="Pfam" id="PF03104"/>
    </source>
</evidence>